<keyword evidence="9" id="KW-1185">Reference proteome</keyword>
<evidence type="ECO:0000313" key="8">
    <source>
        <dbReference type="EMBL" id="MEQ2558566.1"/>
    </source>
</evidence>
<keyword evidence="2 6" id="KW-1003">Cell membrane</keyword>
<feature type="transmembrane region" description="Helical" evidence="6">
    <location>
        <begin position="158"/>
        <end position="180"/>
    </location>
</feature>
<evidence type="ECO:0000313" key="9">
    <source>
        <dbReference type="Proteomes" id="UP001454489"/>
    </source>
</evidence>
<feature type="transmembrane region" description="Helical" evidence="6">
    <location>
        <begin position="631"/>
        <end position="654"/>
    </location>
</feature>
<gene>
    <name evidence="8" type="ORF">WMO43_11910</name>
</gene>
<keyword evidence="4 6" id="KW-1133">Transmembrane helix</keyword>
<evidence type="ECO:0000259" key="7">
    <source>
        <dbReference type="Pfam" id="PF02687"/>
    </source>
</evidence>
<keyword evidence="3 6" id="KW-0812">Transmembrane</keyword>
<feature type="transmembrane region" description="Helical" evidence="6">
    <location>
        <begin position="21"/>
        <end position="38"/>
    </location>
</feature>
<dbReference type="RefSeq" id="WP_353531356.1">
    <property type="nucleotide sequence ID" value="NZ_JBBMEX010000014.1"/>
</dbReference>
<keyword evidence="5 6" id="KW-0472">Membrane</keyword>
<dbReference type="InterPro" id="IPR003838">
    <property type="entry name" value="ABC3_permease_C"/>
</dbReference>
<feature type="transmembrane region" description="Helical" evidence="6">
    <location>
        <begin position="58"/>
        <end position="78"/>
    </location>
</feature>
<reference evidence="8 9" key="1">
    <citation type="submission" date="2024-03" db="EMBL/GenBank/DDBJ databases">
        <title>Human intestinal bacterial collection.</title>
        <authorList>
            <person name="Pauvert C."/>
            <person name="Hitch T.C.A."/>
            <person name="Clavel T."/>
        </authorList>
    </citation>
    <scope>NUCLEOTIDE SEQUENCE [LARGE SCALE GENOMIC DNA]</scope>
    <source>
        <strain evidence="8 9">CLA-AA-H185</strain>
    </source>
</reference>
<dbReference type="EMBL" id="JBBMEX010000014">
    <property type="protein sequence ID" value="MEQ2558566.1"/>
    <property type="molecule type" value="Genomic_DNA"/>
</dbReference>
<comment type="caution">
    <text evidence="8">The sequence shown here is derived from an EMBL/GenBank/DDBJ whole genome shotgun (WGS) entry which is preliminary data.</text>
</comment>
<feature type="transmembrane region" description="Helical" evidence="6">
    <location>
        <begin position="201"/>
        <end position="218"/>
    </location>
</feature>
<dbReference type="Proteomes" id="UP001454489">
    <property type="component" value="Unassembled WGS sequence"/>
</dbReference>
<evidence type="ECO:0000256" key="3">
    <source>
        <dbReference type="ARBA" id="ARBA00022692"/>
    </source>
</evidence>
<name>A0ABV1HH53_9FIRM</name>
<dbReference type="Pfam" id="PF02687">
    <property type="entry name" value="FtsX"/>
    <property type="match status" value="1"/>
</dbReference>
<feature type="transmembrane region" description="Helical" evidence="6">
    <location>
        <begin position="600"/>
        <end position="619"/>
    </location>
</feature>
<sequence>MNKGMYTKLAITNIKNNRQFYFPYLLTGIITVAMFYIMCALESNPGIQSMPGAKDLGLILRLGIGVIGIFAVIFLFYTNSFIIKRRKKELGIYNILGMEKRHIAKILSKEAFFTAIIAIGGGLVTGVLFHKLACMLLYRMIGFNGGITFSFSKKGVMITAILFAIVYLLTYIYDLFQVQLANPIELLQSGNKGEREPKTKAIMAVLGVLCLGTGYFIAITTKNPVKALTLFFVAVILVIIGTYLLFTAGSIALLKILRRNKGYYYQTKHFTSVSGMIYRMKQNAVGLANICILSTMVLVAVSTTVSLYVGVEDIMKERYPNEINIRAYYDTGAPSEDSIAPIVEKSVKESGRKIRHEEDYLELYFAAIKDQGQYSLDKEKVKTAGDRVSGFVVLTREDCKKKYNEEIPELAENEVALFTIKKTNMDTLVLENRSYHVKEIKQFQNTEDFETIADIMDEYYYVIVNDVQDMELLWQLQKEIYQENSSSISRQVRLDIDGDSEQKKECFENIKTALGPEQAKARILIDSRQSNLDEFYQIYGGFLFLGLFLGILFLMITVLIIFYKQISEGYDDKERFSIMEKVGMSNNEVKATIRSQVRTVFFLPILMAAVHVGMAFPMIKRLLSLFGLSNTALFAGCMAGTILVFALIYLLVFLKTSKTYYKIVGEQV</sequence>
<organism evidence="8 9">
    <name type="scientific">Maccoyibacter intestinihominis</name>
    <dbReference type="NCBI Taxonomy" id="3133499"/>
    <lineage>
        <taxon>Bacteria</taxon>
        <taxon>Bacillati</taxon>
        <taxon>Bacillota</taxon>
        <taxon>Clostridia</taxon>
        <taxon>Lachnospirales</taxon>
        <taxon>Lachnospiraceae</taxon>
        <taxon>Maccoyibacter</taxon>
    </lineage>
</organism>
<evidence type="ECO:0000256" key="5">
    <source>
        <dbReference type="ARBA" id="ARBA00023136"/>
    </source>
</evidence>
<evidence type="ECO:0000256" key="1">
    <source>
        <dbReference type="ARBA" id="ARBA00004651"/>
    </source>
</evidence>
<feature type="transmembrane region" description="Helical" evidence="6">
    <location>
        <begin position="538"/>
        <end position="563"/>
    </location>
</feature>
<evidence type="ECO:0000256" key="4">
    <source>
        <dbReference type="ARBA" id="ARBA00022989"/>
    </source>
</evidence>
<comment type="similarity">
    <text evidence="6">Belongs to the ABC-4 integral membrane protein family.</text>
</comment>
<proteinExistence type="inferred from homology"/>
<comment type="subcellular location">
    <subcellularLocation>
        <location evidence="1 6">Cell membrane</location>
        <topology evidence="1 6">Multi-pass membrane protein</topology>
    </subcellularLocation>
</comment>
<dbReference type="PANTHER" id="PTHR46795">
    <property type="entry name" value="ABC TRANSPORTER PERMEASE-RELATED-RELATED"/>
    <property type="match status" value="1"/>
</dbReference>
<protein>
    <submittedName>
        <fullName evidence="8">ABC transporter permease</fullName>
    </submittedName>
</protein>
<feature type="transmembrane region" description="Helical" evidence="6">
    <location>
        <begin position="230"/>
        <end position="254"/>
    </location>
</feature>
<dbReference type="PANTHER" id="PTHR46795:SF3">
    <property type="entry name" value="ABC TRANSPORTER PERMEASE"/>
    <property type="match status" value="1"/>
</dbReference>
<evidence type="ECO:0000256" key="2">
    <source>
        <dbReference type="ARBA" id="ARBA00022475"/>
    </source>
</evidence>
<dbReference type="InterPro" id="IPR052536">
    <property type="entry name" value="ABC-4_Integral_Memb_Prot"/>
</dbReference>
<feature type="transmembrane region" description="Helical" evidence="6">
    <location>
        <begin position="111"/>
        <end position="138"/>
    </location>
</feature>
<keyword evidence="6" id="KW-0813">Transport</keyword>
<dbReference type="InterPro" id="IPR027022">
    <property type="entry name" value="ABC_permease_BceB-typ"/>
</dbReference>
<evidence type="ECO:0000256" key="6">
    <source>
        <dbReference type="PIRNR" id="PIRNR018968"/>
    </source>
</evidence>
<feature type="transmembrane region" description="Helical" evidence="6">
    <location>
        <begin position="286"/>
        <end position="311"/>
    </location>
</feature>
<feature type="domain" description="ABC3 transporter permease C-terminal" evidence="7">
    <location>
        <begin position="64"/>
        <end position="172"/>
    </location>
</feature>
<accession>A0ABV1HH53</accession>
<dbReference type="PIRSF" id="PIRSF018968">
    <property type="entry name" value="ABC_permease_BceB"/>
    <property type="match status" value="1"/>
</dbReference>